<accession>X0XA05</accession>
<feature type="domain" description="HDOD" evidence="1">
    <location>
        <begin position="1"/>
        <end position="96"/>
    </location>
</feature>
<evidence type="ECO:0000259" key="1">
    <source>
        <dbReference type="PROSITE" id="PS51833"/>
    </source>
</evidence>
<dbReference type="PANTHER" id="PTHR33525">
    <property type="match status" value="1"/>
</dbReference>
<organism evidence="2">
    <name type="scientific">marine sediment metagenome</name>
    <dbReference type="NCBI Taxonomy" id="412755"/>
    <lineage>
        <taxon>unclassified sequences</taxon>
        <taxon>metagenomes</taxon>
        <taxon>ecological metagenomes</taxon>
    </lineage>
</organism>
<dbReference type="NCBIfam" id="TIGR00277">
    <property type="entry name" value="HDIG"/>
    <property type="match status" value="1"/>
</dbReference>
<gene>
    <name evidence="2" type="ORF">S01H1_61362</name>
</gene>
<dbReference type="Gene3D" id="1.10.3210.10">
    <property type="entry name" value="Hypothetical protein af1432"/>
    <property type="match status" value="1"/>
</dbReference>
<dbReference type="InterPro" id="IPR013976">
    <property type="entry name" value="HDOD"/>
</dbReference>
<dbReference type="PROSITE" id="PS51833">
    <property type="entry name" value="HDOD"/>
    <property type="match status" value="1"/>
</dbReference>
<protein>
    <recommendedName>
        <fullName evidence="1">HDOD domain-containing protein</fullName>
    </recommendedName>
</protein>
<dbReference type="AlphaFoldDB" id="X0XA05"/>
<name>X0XA05_9ZZZZ</name>
<comment type="caution">
    <text evidence="2">The sequence shown here is derived from an EMBL/GenBank/DDBJ whole genome shotgun (WGS) entry which is preliminary data.</text>
</comment>
<sequence length="177" mass="19437">AVALMSDILCQHLNIKAAAVVFTAGLLHDMGKIILGEFVSDSFEDIQAMVKKEKIPFEEAEKRVIGMDHAEVGGMTAQIWNFPPAIVESIRWHHQPERAETQSETIDIVHVADATCLIQGFGIGSDDIHYKLNNDSVDRLNISSKILEQAASELVTALEDIDMMISEKPAAEAVGRL</sequence>
<dbReference type="SUPFAM" id="SSF109604">
    <property type="entry name" value="HD-domain/PDEase-like"/>
    <property type="match status" value="1"/>
</dbReference>
<dbReference type="PANTHER" id="PTHR33525:SF3">
    <property type="entry name" value="RIBONUCLEASE Y"/>
    <property type="match status" value="1"/>
</dbReference>
<reference evidence="2" key="1">
    <citation type="journal article" date="2014" name="Front. Microbiol.">
        <title>High frequency of phylogenetically diverse reductive dehalogenase-homologous genes in deep subseafloor sedimentary metagenomes.</title>
        <authorList>
            <person name="Kawai M."/>
            <person name="Futagami T."/>
            <person name="Toyoda A."/>
            <person name="Takaki Y."/>
            <person name="Nishi S."/>
            <person name="Hori S."/>
            <person name="Arai W."/>
            <person name="Tsubouchi T."/>
            <person name="Morono Y."/>
            <person name="Uchiyama I."/>
            <person name="Ito T."/>
            <person name="Fujiyama A."/>
            <person name="Inagaki F."/>
            <person name="Takami H."/>
        </authorList>
    </citation>
    <scope>NUCLEOTIDE SEQUENCE</scope>
    <source>
        <strain evidence="2">Expedition CK06-06</strain>
    </source>
</reference>
<proteinExistence type="predicted"/>
<dbReference type="InterPro" id="IPR052340">
    <property type="entry name" value="RNase_Y/CdgJ"/>
</dbReference>
<dbReference type="EMBL" id="BARS01040229">
    <property type="protein sequence ID" value="GAG33478.1"/>
    <property type="molecule type" value="Genomic_DNA"/>
</dbReference>
<evidence type="ECO:0000313" key="2">
    <source>
        <dbReference type="EMBL" id="GAG33478.1"/>
    </source>
</evidence>
<feature type="non-terminal residue" evidence="2">
    <location>
        <position position="1"/>
    </location>
</feature>
<dbReference type="Pfam" id="PF08668">
    <property type="entry name" value="HDOD"/>
    <property type="match status" value="1"/>
</dbReference>
<dbReference type="InterPro" id="IPR006675">
    <property type="entry name" value="HDIG_dom"/>
</dbReference>